<dbReference type="CDD" id="cd09272">
    <property type="entry name" value="RNase_HI_RT_Ty1"/>
    <property type="match status" value="1"/>
</dbReference>
<sequence length="138" mass="14980">MSLCVIASCDGGAASAGWRGRTVQNPIVPGTILSKNEDGIEVDATKFKQAVGSLIILEQIGAEEKEETVILCDNNSAIQLSRNPIFHGRSKHIAVRFHFLRDLVNDEVVRLSPKKSSDLTSRIHGLHSLHTPVSLNDA</sequence>
<comment type="caution">
    <text evidence="1">The sequence shown here is derived from an EMBL/GenBank/DDBJ whole genome shotgun (WGS) entry which is preliminary data.</text>
</comment>
<protein>
    <recommendedName>
        <fullName evidence="3">Copia protein</fullName>
    </recommendedName>
</protein>
<keyword evidence="2" id="KW-1185">Reference proteome</keyword>
<proteinExistence type="predicted"/>
<dbReference type="EMBL" id="QJKJ01000847">
    <property type="protein sequence ID" value="RDY10415.1"/>
    <property type="molecule type" value="Genomic_DNA"/>
</dbReference>
<dbReference type="AlphaFoldDB" id="A0A371I5U7"/>
<name>A0A371I5U7_MUCPR</name>
<reference evidence="1" key="1">
    <citation type="submission" date="2018-05" db="EMBL/GenBank/DDBJ databases">
        <title>Draft genome of Mucuna pruriens seed.</title>
        <authorList>
            <person name="Nnadi N.E."/>
            <person name="Vos R."/>
            <person name="Hasami M.H."/>
            <person name="Devisetty U.K."/>
            <person name="Aguiy J.C."/>
        </authorList>
    </citation>
    <scope>NUCLEOTIDE SEQUENCE [LARGE SCALE GENOMIC DNA]</scope>
    <source>
        <strain evidence="1">JCA_2017</strain>
    </source>
</reference>
<dbReference type="PANTHER" id="PTHR11439:SF517">
    <property type="entry name" value="CYSTEINE-RICH RLK (RECEPTOR-LIKE PROTEIN KINASE) 8"/>
    <property type="match status" value="1"/>
</dbReference>
<evidence type="ECO:0000313" key="2">
    <source>
        <dbReference type="Proteomes" id="UP000257109"/>
    </source>
</evidence>
<organism evidence="1 2">
    <name type="scientific">Mucuna pruriens</name>
    <name type="common">Velvet bean</name>
    <name type="synonym">Dolichos pruriens</name>
    <dbReference type="NCBI Taxonomy" id="157652"/>
    <lineage>
        <taxon>Eukaryota</taxon>
        <taxon>Viridiplantae</taxon>
        <taxon>Streptophyta</taxon>
        <taxon>Embryophyta</taxon>
        <taxon>Tracheophyta</taxon>
        <taxon>Spermatophyta</taxon>
        <taxon>Magnoliopsida</taxon>
        <taxon>eudicotyledons</taxon>
        <taxon>Gunneridae</taxon>
        <taxon>Pentapetalae</taxon>
        <taxon>rosids</taxon>
        <taxon>fabids</taxon>
        <taxon>Fabales</taxon>
        <taxon>Fabaceae</taxon>
        <taxon>Papilionoideae</taxon>
        <taxon>50 kb inversion clade</taxon>
        <taxon>NPAAA clade</taxon>
        <taxon>indigoferoid/millettioid clade</taxon>
        <taxon>Phaseoleae</taxon>
        <taxon>Mucuna</taxon>
    </lineage>
</organism>
<gene>
    <name evidence="1" type="ORF">CR513_05069</name>
</gene>
<dbReference type="STRING" id="157652.A0A371I5U7"/>
<evidence type="ECO:0008006" key="3">
    <source>
        <dbReference type="Google" id="ProtNLM"/>
    </source>
</evidence>
<dbReference type="PANTHER" id="PTHR11439">
    <property type="entry name" value="GAG-POL-RELATED RETROTRANSPOSON"/>
    <property type="match status" value="1"/>
</dbReference>
<accession>A0A371I5U7</accession>
<evidence type="ECO:0000313" key="1">
    <source>
        <dbReference type="EMBL" id="RDY10415.1"/>
    </source>
</evidence>
<dbReference type="Proteomes" id="UP000257109">
    <property type="component" value="Unassembled WGS sequence"/>
</dbReference>
<feature type="non-terminal residue" evidence="1">
    <location>
        <position position="1"/>
    </location>
</feature>